<proteinExistence type="predicted"/>
<dbReference type="PANTHER" id="PTHR47643">
    <property type="entry name" value="TPR DOMAIN PROTEIN (AFU_ORTHOLOGUE AFUA_5G12710)"/>
    <property type="match status" value="1"/>
</dbReference>
<name>A0A6P5XBV2_DURZI</name>
<dbReference type="Gene3D" id="2.170.270.10">
    <property type="entry name" value="SET domain"/>
    <property type="match status" value="1"/>
</dbReference>
<organism evidence="2 3">
    <name type="scientific">Durio zibethinus</name>
    <name type="common">Durian</name>
    <dbReference type="NCBI Taxonomy" id="66656"/>
    <lineage>
        <taxon>Eukaryota</taxon>
        <taxon>Viridiplantae</taxon>
        <taxon>Streptophyta</taxon>
        <taxon>Embryophyta</taxon>
        <taxon>Tracheophyta</taxon>
        <taxon>Spermatophyta</taxon>
        <taxon>Magnoliopsida</taxon>
        <taxon>eudicotyledons</taxon>
        <taxon>Gunneridae</taxon>
        <taxon>Pentapetalae</taxon>
        <taxon>rosids</taxon>
        <taxon>malvids</taxon>
        <taxon>Malvales</taxon>
        <taxon>Malvaceae</taxon>
        <taxon>Helicteroideae</taxon>
        <taxon>Durio</taxon>
    </lineage>
</organism>
<evidence type="ECO:0000259" key="1">
    <source>
        <dbReference type="PROSITE" id="PS50280"/>
    </source>
</evidence>
<dbReference type="KEGG" id="dzi:111281844"/>
<dbReference type="PANTHER" id="PTHR47643:SF2">
    <property type="entry name" value="TPR DOMAIN PROTEIN (AFU_ORTHOLOGUE AFUA_5G12710)"/>
    <property type="match status" value="1"/>
</dbReference>
<dbReference type="PROSITE" id="PS50280">
    <property type="entry name" value="SET"/>
    <property type="match status" value="1"/>
</dbReference>
<dbReference type="AlphaFoldDB" id="A0A6P5XBV2"/>
<dbReference type="Pfam" id="PF00856">
    <property type="entry name" value="SET"/>
    <property type="match status" value="1"/>
</dbReference>
<dbReference type="OrthoDB" id="1028014at2759"/>
<reference evidence="3" key="1">
    <citation type="submission" date="2025-08" db="UniProtKB">
        <authorList>
            <consortium name="RefSeq"/>
        </authorList>
    </citation>
    <scope>IDENTIFICATION</scope>
    <source>
        <tissue evidence="3">Fruit stalk</tissue>
    </source>
</reference>
<protein>
    <submittedName>
        <fullName evidence="3">Uncharacterized protein LOC111281844</fullName>
    </submittedName>
</protein>
<dbReference type="InterPro" id="IPR001214">
    <property type="entry name" value="SET_dom"/>
</dbReference>
<dbReference type="GeneID" id="111281844"/>
<dbReference type="InterPro" id="IPR053209">
    <property type="entry name" value="Gramillin-biosynth_MTr"/>
</dbReference>
<gene>
    <name evidence="3" type="primary">LOC111281844</name>
</gene>
<dbReference type="InterPro" id="IPR046341">
    <property type="entry name" value="SET_dom_sf"/>
</dbReference>
<feature type="domain" description="SET" evidence="1">
    <location>
        <begin position="178"/>
        <end position="364"/>
    </location>
</feature>
<dbReference type="Gene3D" id="1.25.40.10">
    <property type="entry name" value="Tetratricopeptide repeat domain"/>
    <property type="match status" value="1"/>
</dbReference>
<dbReference type="CDD" id="cd20071">
    <property type="entry name" value="SET_SMYD"/>
    <property type="match status" value="1"/>
</dbReference>
<keyword evidence="2" id="KW-1185">Reference proteome</keyword>
<dbReference type="SMART" id="SM00028">
    <property type="entry name" value="TPR"/>
    <property type="match status" value="3"/>
</dbReference>
<dbReference type="SMART" id="SM00317">
    <property type="entry name" value="SET"/>
    <property type="match status" value="1"/>
</dbReference>
<accession>A0A6P5XBV2</accession>
<evidence type="ECO:0000313" key="3">
    <source>
        <dbReference type="RefSeq" id="XP_022725306.1"/>
    </source>
</evidence>
<sequence length="536" mass="60527">MSAAEEQMLQLRSKATELLLREEWKDSIQLYSQLIDLCQNQILKTQEDFNPDPDYPSKLHKSLCLAFSNRADARSRLQDFTEALKDCEQALQIEATHFKTLLCKGKILLSLNRYSNALDCFKEALFDPQGNGNLELLNGYLEKCKKLEFQSRTGSFDLSDWVLNGFRGKPPELAEYIGPVHVNRSEISGRGLFATKNIDAGTLVLVTKAIAIERGILGSEDSGENAQFVMWKNFVYKVKEAVTKCQKTQLLINMLSTGENEEGLEVPDMSFFRPEVEQNSCSKEKLDMDKILSILDVNSLVEEAVSAKVLGKNSDFYGVGLWLLASFINHSCNPNARRLHVGDYVMVHASRDIKAGEEITFMYFDALSSLDRRVETSESWGFNCKCRRCKFEEAVRSKKELREIEIGLEKWVDVGGTVYRLEEGMKRWAVKGKEKGYLRASFWAAYSEVYGSDRSMKRGGRRIPVMESVVDSVVETVGSDERVLKVVVEGLKKSGGGAGVVDFERAMKMGRGFYGKVVKKQAMRTLLELGIHDQSY</sequence>
<dbReference type="SUPFAM" id="SSF82199">
    <property type="entry name" value="SET domain"/>
    <property type="match status" value="1"/>
</dbReference>
<dbReference type="Proteomes" id="UP000515121">
    <property type="component" value="Unplaced"/>
</dbReference>
<dbReference type="SUPFAM" id="SSF48452">
    <property type="entry name" value="TPR-like"/>
    <property type="match status" value="1"/>
</dbReference>
<dbReference type="InterPro" id="IPR011990">
    <property type="entry name" value="TPR-like_helical_dom_sf"/>
</dbReference>
<dbReference type="RefSeq" id="XP_022725306.1">
    <property type="nucleotide sequence ID" value="XM_022869571.1"/>
</dbReference>
<dbReference type="InterPro" id="IPR019734">
    <property type="entry name" value="TPR_rpt"/>
</dbReference>
<evidence type="ECO:0000313" key="2">
    <source>
        <dbReference type="Proteomes" id="UP000515121"/>
    </source>
</evidence>